<keyword evidence="5" id="KW-0472">Membrane</keyword>
<feature type="coiled-coil region" evidence="7">
    <location>
        <begin position="61"/>
        <end position="117"/>
    </location>
</feature>
<keyword evidence="5" id="KW-1003">Cell membrane</keyword>
<keyword evidence="3 5" id="KW-0378">Hydrolase</keyword>
<dbReference type="RefSeq" id="WP_038472753.1">
    <property type="nucleotide sequence ID" value="NZ_CP007139.1"/>
</dbReference>
<dbReference type="InterPro" id="IPR006675">
    <property type="entry name" value="HDIG_dom"/>
</dbReference>
<keyword evidence="5" id="KW-0812">Transmembrane</keyword>
<gene>
    <name evidence="5" type="primary">rny</name>
    <name evidence="9" type="ORF">OP10G_1527</name>
</gene>
<evidence type="ECO:0000256" key="5">
    <source>
        <dbReference type="HAMAP-Rule" id="MF_00335"/>
    </source>
</evidence>
<evidence type="ECO:0000256" key="6">
    <source>
        <dbReference type="NCBIfam" id="TIGR03319"/>
    </source>
</evidence>
<dbReference type="PROSITE" id="PS51831">
    <property type="entry name" value="HD"/>
    <property type="match status" value="1"/>
</dbReference>
<dbReference type="HAMAP" id="MF_00335">
    <property type="entry name" value="RNase_Y"/>
    <property type="match status" value="1"/>
</dbReference>
<feature type="domain" description="HD" evidence="8">
    <location>
        <begin position="331"/>
        <end position="424"/>
    </location>
</feature>
<keyword evidence="10" id="KW-1185">Reference proteome</keyword>
<dbReference type="Pfam" id="PF00013">
    <property type="entry name" value="KH_1"/>
    <property type="match status" value="1"/>
</dbReference>
<dbReference type="InterPro" id="IPR022711">
    <property type="entry name" value="RNase_Y_N"/>
</dbReference>
<dbReference type="PROSITE" id="PS50084">
    <property type="entry name" value="KH_TYPE_1"/>
    <property type="match status" value="1"/>
</dbReference>
<dbReference type="HOGENOM" id="CLU_028328_1_0_0"/>
<dbReference type="CDD" id="cd22431">
    <property type="entry name" value="KH-I_RNaseY"/>
    <property type="match status" value="1"/>
</dbReference>
<dbReference type="SUPFAM" id="SSF109604">
    <property type="entry name" value="HD-domain/PDEase-like"/>
    <property type="match status" value="1"/>
</dbReference>
<comment type="subcellular location">
    <subcellularLocation>
        <location evidence="5">Cell membrane</location>
        <topology evidence="5">Single-pass membrane protein</topology>
    </subcellularLocation>
</comment>
<dbReference type="GO" id="GO:0003723">
    <property type="term" value="F:RNA binding"/>
    <property type="evidence" value="ECO:0007669"/>
    <property type="project" value="UniProtKB-UniRule"/>
</dbReference>
<dbReference type="PANTHER" id="PTHR12826:SF15">
    <property type="entry name" value="RIBONUCLEASE Y"/>
    <property type="match status" value="1"/>
</dbReference>
<dbReference type="CDD" id="cd00077">
    <property type="entry name" value="HDc"/>
    <property type="match status" value="1"/>
</dbReference>
<dbReference type="GO" id="GO:0005886">
    <property type="term" value="C:plasma membrane"/>
    <property type="evidence" value="ECO:0007669"/>
    <property type="project" value="UniProtKB-SubCell"/>
</dbReference>
<dbReference type="SUPFAM" id="SSF54791">
    <property type="entry name" value="Eukaryotic type KH-domain (KH-domain type I)"/>
    <property type="match status" value="1"/>
</dbReference>
<dbReference type="InterPro" id="IPR036612">
    <property type="entry name" value="KH_dom_type_1_sf"/>
</dbReference>
<keyword evidence="5" id="KW-1133">Transmembrane helix</keyword>
<dbReference type="InterPro" id="IPR004088">
    <property type="entry name" value="KH_dom_type_1"/>
</dbReference>
<feature type="transmembrane region" description="Helical" evidence="5">
    <location>
        <begin position="6"/>
        <end position="28"/>
    </location>
</feature>
<accession>A0A068NQ59</accession>
<dbReference type="Pfam" id="PF01966">
    <property type="entry name" value="HD"/>
    <property type="match status" value="1"/>
</dbReference>
<dbReference type="OrthoDB" id="9803205at2"/>
<dbReference type="InterPro" id="IPR003607">
    <property type="entry name" value="HD/PDEase_dom"/>
</dbReference>
<dbReference type="Gene3D" id="1.10.3210.10">
    <property type="entry name" value="Hypothetical protein af1432"/>
    <property type="match status" value="1"/>
</dbReference>
<dbReference type="GO" id="GO:0016787">
    <property type="term" value="F:hydrolase activity"/>
    <property type="evidence" value="ECO:0007669"/>
    <property type="project" value="UniProtKB-KW"/>
</dbReference>
<evidence type="ECO:0000256" key="1">
    <source>
        <dbReference type="ARBA" id="ARBA00022722"/>
    </source>
</evidence>
<dbReference type="GO" id="GO:0006402">
    <property type="term" value="P:mRNA catabolic process"/>
    <property type="evidence" value="ECO:0007669"/>
    <property type="project" value="UniProtKB-UniRule"/>
</dbReference>
<keyword evidence="4 5" id="KW-0694">RNA-binding</keyword>
<dbReference type="Pfam" id="PF12072">
    <property type="entry name" value="RNase_Y_N"/>
    <property type="match status" value="1"/>
</dbReference>
<dbReference type="PANTHER" id="PTHR12826">
    <property type="entry name" value="RIBONUCLEASE Y"/>
    <property type="match status" value="1"/>
</dbReference>
<evidence type="ECO:0000313" key="10">
    <source>
        <dbReference type="Proteomes" id="UP000027982"/>
    </source>
</evidence>
<comment type="similarity">
    <text evidence="5">Belongs to the RNase Y family.</text>
</comment>
<keyword evidence="2 5" id="KW-0255">Endonuclease</keyword>
<name>A0A068NQ59_FIMGI</name>
<evidence type="ECO:0000256" key="3">
    <source>
        <dbReference type="ARBA" id="ARBA00022801"/>
    </source>
</evidence>
<evidence type="ECO:0000256" key="4">
    <source>
        <dbReference type="ARBA" id="ARBA00022884"/>
    </source>
</evidence>
<dbReference type="NCBIfam" id="TIGR03319">
    <property type="entry name" value="RNase_Y"/>
    <property type="match status" value="1"/>
</dbReference>
<evidence type="ECO:0000256" key="2">
    <source>
        <dbReference type="ARBA" id="ARBA00022759"/>
    </source>
</evidence>
<dbReference type="NCBIfam" id="TIGR00277">
    <property type="entry name" value="HDIG"/>
    <property type="match status" value="1"/>
</dbReference>
<evidence type="ECO:0000259" key="8">
    <source>
        <dbReference type="PROSITE" id="PS51831"/>
    </source>
</evidence>
<keyword evidence="7" id="KW-0175">Coiled coil</keyword>
<dbReference type="InterPro" id="IPR017705">
    <property type="entry name" value="Ribonuclease_Y"/>
</dbReference>
<dbReference type="eggNOG" id="COG1418">
    <property type="taxonomic scope" value="Bacteria"/>
</dbReference>
<dbReference type="EC" id="3.1.-.-" evidence="5 6"/>
<evidence type="ECO:0000313" key="9">
    <source>
        <dbReference type="EMBL" id="AIE84895.1"/>
    </source>
</evidence>
<dbReference type="InterPro" id="IPR006674">
    <property type="entry name" value="HD_domain"/>
</dbReference>
<keyword evidence="1 5" id="KW-0540">Nuclease</keyword>
<dbReference type="AlphaFoldDB" id="A0A068NQ59"/>
<protein>
    <recommendedName>
        <fullName evidence="5 6">Ribonuclease Y</fullName>
        <shortName evidence="5">RNase Y</shortName>
        <ecNumber evidence="5 6">3.1.-.-</ecNumber>
    </recommendedName>
</protein>
<proteinExistence type="inferred from homology"/>
<comment type="function">
    <text evidence="5">Endoribonuclease that initiates mRNA decay.</text>
</comment>
<dbReference type="KEGG" id="fgi:OP10G_1527"/>
<dbReference type="SMART" id="SM00471">
    <property type="entry name" value="HDc"/>
    <property type="match status" value="1"/>
</dbReference>
<evidence type="ECO:0000256" key="7">
    <source>
        <dbReference type="SAM" id="Coils"/>
    </source>
</evidence>
<organism evidence="9 10">
    <name type="scientific">Fimbriimonas ginsengisoli Gsoil 348</name>
    <dbReference type="NCBI Taxonomy" id="661478"/>
    <lineage>
        <taxon>Bacteria</taxon>
        <taxon>Bacillati</taxon>
        <taxon>Armatimonadota</taxon>
        <taxon>Fimbriimonadia</taxon>
        <taxon>Fimbriimonadales</taxon>
        <taxon>Fimbriimonadaceae</taxon>
        <taxon>Fimbriimonas</taxon>
    </lineage>
</organism>
<dbReference type="GO" id="GO:0004521">
    <property type="term" value="F:RNA endonuclease activity"/>
    <property type="evidence" value="ECO:0007669"/>
    <property type="project" value="UniProtKB-UniRule"/>
</dbReference>
<dbReference type="SMART" id="SM00322">
    <property type="entry name" value="KH"/>
    <property type="match status" value="1"/>
</dbReference>
<dbReference type="STRING" id="661478.OP10G_1527"/>
<dbReference type="EMBL" id="CP007139">
    <property type="protein sequence ID" value="AIE84895.1"/>
    <property type="molecule type" value="Genomic_DNA"/>
</dbReference>
<dbReference type="Proteomes" id="UP000027982">
    <property type="component" value="Chromosome"/>
</dbReference>
<sequence length="515" mass="57861">MLLHYVVAALIGLGVVIVTSFAIYLGWLKPMWLDAIKRREEAEATERRAQQETEARRDAVLAEAKEEASRIRARAEEEAKEKLSALGRTEDRLCMKEEGLEERRRLLEERDANLHREARILGEKEDSIERRIRAIDEEFQRVGALNKTQARDLYLKRVEAEFKDIGQRRAKEVELAAIADAERRAKKIILDVMQRNVVDYVTEATLAVVELPSEDMKGRIIGREGRNIRAFEQVTGVDLIIDETPEAVVISCFDPVRRETARLALMNLMVDGRIHPGRIEELYEKATAEVTRTILDAGERAAERANVVGLPPKVIETMGRLRFRTSYAQNVLDHSVEVSRLAGSLAAELGLNTEVAKRAGLLHDIGKALGPEYEGPHALTGMEFLRGQSEKDAILHAVGAHHHEIEPESPEAILVILADTISAARPGARRENLENYLKRLNALEGLANSFPGVERSYAVQAGREIRLIVKPMEVDDMAAARLANEVAKRIEKDLEYPGQIKVTVIREMRVQQVAK</sequence>
<reference evidence="9 10" key="1">
    <citation type="journal article" date="2014" name="PLoS ONE">
        <title>The first complete genome sequence of the class fimbriimonadia in the phylum armatimonadetes.</title>
        <authorList>
            <person name="Hu Z.Y."/>
            <person name="Wang Y.Z."/>
            <person name="Im W.T."/>
            <person name="Wang S.Y."/>
            <person name="Zhao G.P."/>
            <person name="Zheng H.J."/>
            <person name="Quan Z.X."/>
        </authorList>
    </citation>
    <scope>NUCLEOTIDE SEQUENCE [LARGE SCALE GENOMIC DNA]</scope>
    <source>
        <strain evidence="9">Gsoil 348</strain>
    </source>
</reference>
<dbReference type="InterPro" id="IPR004087">
    <property type="entry name" value="KH_dom"/>
</dbReference>